<feature type="transmembrane region" description="Helical" evidence="22">
    <location>
        <begin position="6"/>
        <end position="25"/>
    </location>
</feature>
<feature type="transmembrane region" description="Helical" evidence="22">
    <location>
        <begin position="92"/>
        <end position="111"/>
    </location>
</feature>
<evidence type="ECO:0000256" key="10">
    <source>
        <dbReference type="ARBA" id="ARBA00022692"/>
    </source>
</evidence>
<feature type="transmembrane region" description="Helical" evidence="22">
    <location>
        <begin position="580"/>
        <end position="597"/>
    </location>
</feature>
<organism evidence="25 26">
    <name type="scientific">Aquatica leii</name>
    <dbReference type="NCBI Taxonomy" id="1421715"/>
    <lineage>
        <taxon>Eukaryota</taxon>
        <taxon>Metazoa</taxon>
        <taxon>Ecdysozoa</taxon>
        <taxon>Arthropoda</taxon>
        <taxon>Hexapoda</taxon>
        <taxon>Insecta</taxon>
        <taxon>Pterygota</taxon>
        <taxon>Neoptera</taxon>
        <taxon>Endopterygota</taxon>
        <taxon>Coleoptera</taxon>
        <taxon>Polyphaga</taxon>
        <taxon>Elateriformia</taxon>
        <taxon>Elateroidea</taxon>
        <taxon>Lampyridae</taxon>
        <taxon>Luciolinae</taxon>
        <taxon>Aquatica</taxon>
    </lineage>
</organism>
<evidence type="ECO:0000259" key="24">
    <source>
        <dbReference type="PROSITE" id="PS50919"/>
    </source>
</evidence>
<dbReference type="Pfam" id="PF02366">
    <property type="entry name" value="PMT"/>
    <property type="match status" value="1"/>
</dbReference>
<evidence type="ECO:0000256" key="8">
    <source>
        <dbReference type="ARBA" id="ARBA00022676"/>
    </source>
</evidence>
<comment type="subunit">
    <text evidence="19">Interacts with Rt/POMT1.</text>
</comment>
<keyword evidence="26" id="KW-1185">Reference proteome</keyword>
<dbReference type="CDD" id="cd23282">
    <property type="entry name" value="beta-trefoil_MIR_POMT2"/>
    <property type="match status" value="1"/>
</dbReference>
<proteinExistence type="inferred from homology"/>
<evidence type="ECO:0000256" key="11">
    <source>
        <dbReference type="ARBA" id="ARBA00022737"/>
    </source>
</evidence>
<evidence type="ECO:0000256" key="12">
    <source>
        <dbReference type="ARBA" id="ARBA00022824"/>
    </source>
</evidence>
<comment type="function">
    <text evidence="18">Rt/POMT1 and tw/POMT2 function as a protein O-mannosyltransferase in association with each other to generate and maintain normal muscle development.</text>
</comment>
<dbReference type="Pfam" id="PF16192">
    <property type="entry name" value="PMT_4TMC"/>
    <property type="match status" value="1"/>
</dbReference>
<keyword evidence="14 22" id="KW-0472">Membrane</keyword>
<feature type="disulfide bond" evidence="21">
    <location>
        <begin position="1266"/>
        <end position="1275"/>
    </location>
</feature>
<evidence type="ECO:0000256" key="9">
    <source>
        <dbReference type="ARBA" id="ARBA00022679"/>
    </source>
</evidence>
<evidence type="ECO:0000256" key="7">
    <source>
        <dbReference type="ARBA" id="ARBA00022475"/>
    </source>
</evidence>
<feature type="transmembrane region" description="Helical" evidence="22">
    <location>
        <begin position="1285"/>
        <end position="1306"/>
    </location>
</feature>
<evidence type="ECO:0000256" key="16">
    <source>
        <dbReference type="ARBA" id="ARBA00045085"/>
    </source>
</evidence>
<comment type="caution">
    <text evidence="21">Lacks conserved residue(s) required for the propagation of feature annotation.</text>
</comment>
<feature type="transmembrane region" description="Helical" evidence="22">
    <location>
        <begin position="637"/>
        <end position="664"/>
    </location>
</feature>
<keyword evidence="21" id="KW-1015">Disulfide bond</keyword>
<evidence type="ECO:0000256" key="19">
    <source>
        <dbReference type="ARBA" id="ARBA00062278"/>
    </source>
</evidence>
<feature type="transmembrane region" description="Helical" evidence="22">
    <location>
        <begin position="1433"/>
        <end position="1455"/>
    </location>
</feature>
<dbReference type="FunFam" id="2.80.10.50:FF:000026">
    <property type="entry name" value="Blast:Protein O-mannosyl-transferase 2"/>
    <property type="match status" value="1"/>
</dbReference>
<dbReference type="PANTHER" id="PTHR10050:SF46">
    <property type="entry name" value="PROTEIN O-MANNOSYL-TRANSFERASE 2"/>
    <property type="match status" value="1"/>
</dbReference>
<sequence length="1489" mass="169583">MKFVDKNWWLTFATICFLTVVTRFYKVSEPAHVCWDETHFGKMGSWYINRTFFFDVHPPLGKMLIGLSGYLTGYDGNFAFDKPGDKYENTSYVGMRLFCTALGANIVPFAFLTVDELTHSVTAALFSSLLILFDVGLITLTQYILLDPLLLCFLMGSILGAVKVSSQRTVEFSVKWWTWLIFTGFMLACCISVKFVGLFAVLLVGLITIKDLWTILGDLTRPVAVTVKHLFTRGVCLIIWPIALYITFFYIHLAVLNHSGNGDGFYSSAFQSQLIGNSLHNASMPRLVAYGAVVTLKNHRTGGGYLHSHYHLYPEGVGARQQQITTYTHKDDNNKWLIYKYNSNEVKGVNILRSGDLIRLVHVPTKRNLHSHKEQAPITKKHFQVTGYGENGTGDANDVWRVSIIGSVDGTEITTVSSKLRIIHYLQSCALTSTGKQLPKWGYEQQEVSCNPNLRDINAIWNVEENVFQKLPNVSFKVYAPTFFERFFESHAVMFQGNAGLKPKEGEVTSRPWQWPINYRGQFFSGSAYRIYLLGNPVIWWGNLVFLGIFIIVFVVNAIKQQRGYIKLHIGTHKEKLEGCAWLFVAWILHYVPFWAMGRVLYFHHYFPALLFSSMLTGILFDYLLHEILQWCSSKYVSTVYHVLVGSFLACIVYSFVVFSPLAYGMTGPSSSEPNSTMYGLKWLDRTYKNSMHTMLFLFLSLCIVFIKAEDLVLLAKTHTTPLSKYVNYIDCVILHFQLPLDTSYASFKFEADEIQMSLFRCKPQDITVYLKHGSPPVINPDGAKIPKGFVNYSRPNEKVEFRSLEEPGYINVTSPITGSYFATAFISYTDPKLEGITQQGLTANCDTIVTASLFVNRKPTPIIAIPDVDTDVLLKPNIFRVYKFHVFDIVDNTILFLSQINFCDDCTQLTVKVQSNKIPLNESLYDIKLTKKNYDKKTFLLRIITIEESWYYLTFYIDSKTKNDASRFLFRIQHSYYIDKDTKTKPMENVEDDGTMLYQRSLLRNDYSRYFGQYVDYKQYGLIRSSHTESFLFSFDFKTEDDFDLLPTPINITSEDLVILKFHINSGVDIGGTLQFGIAFSPQIKMDGKIKTIIDEPKEHTILACLRNKDKEIPTWPDKCVYYNEENKVALVLNDTVVNTTMFLPFPESGNWYASLKLFCGECKPCKCSASCKKQYRNCQTQCESKCANIDSCMSCIDECENAVLNSTPCKNCNCEGPCEKPSSTCSTTMLFDITSYPCVTGQCGVNGNCMYMIAEGFSYSVCMCMNKYKGWDCADDSSANSHAIIILELILLVFSNLAFLPSVYLAYKRGYFVEGVVYFATFFFSSFYHACDSGENIYTVCIARLSVLQFSDFFCGLLSIWVTIIAMAYLRSPIPSIMHISGTIILSFITTIDKTALWAFVIPFLTGTLILTVSWYRKYKASGKRFPSDYYWFRLFPAGVAVVATGLLIYGLMQTQSNYMYLHSFWHVCMAVSIMFLLPDKSFLPPE</sequence>
<evidence type="ECO:0000256" key="21">
    <source>
        <dbReference type="PROSITE-ProRule" id="PRU00076"/>
    </source>
</evidence>
<keyword evidence="7" id="KW-1003">Cell membrane</keyword>
<feature type="transmembrane region" description="Helical" evidence="22">
    <location>
        <begin position="176"/>
        <end position="209"/>
    </location>
</feature>
<feature type="transmembrane region" description="Helical" evidence="22">
    <location>
        <begin position="1400"/>
        <end position="1421"/>
    </location>
</feature>
<feature type="transmembrane region" description="Helical" evidence="22">
    <location>
        <begin position="538"/>
        <end position="559"/>
    </location>
</feature>
<dbReference type="InterPro" id="IPR036300">
    <property type="entry name" value="MIR_dom_sf"/>
</dbReference>
<comment type="catalytic activity">
    <reaction evidence="17">
        <text>a di-trans,poly-cis-dolichyl beta-D-mannosyl phosphate + L-seryl-[protein] = 3-O-(alpha-D-mannosyl)-L-seryl-[protein] + a di-trans,poly-cis-dolichyl phosphate + H(+)</text>
        <dbReference type="Rhea" id="RHEA:17377"/>
        <dbReference type="Rhea" id="RHEA-COMP:9863"/>
        <dbReference type="Rhea" id="RHEA-COMP:13546"/>
        <dbReference type="Rhea" id="RHEA-COMP:19498"/>
        <dbReference type="Rhea" id="RHEA-COMP:19501"/>
        <dbReference type="ChEBI" id="CHEBI:15378"/>
        <dbReference type="ChEBI" id="CHEBI:29999"/>
        <dbReference type="ChEBI" id="CHEBI:57683"/>
        <dbReference type="ChEBI" id="CHEBI:58211"/>
        <dbReference type="ChEBI" id="CHEBI:137321"/>
        <dbReference type="EC" id="2.4.1.109"/>
    </reaction>
</comment>
<accession>A0AAN7SJ83</accession>
<comment type="caution">
    <text evidence="25">The sequence shown here is derived from an EMBL/GenBank/DDBJ whole genome shotgun (WGS) entry which is preliminary data.</text>
</comment>
<evidence type="ECO:0000256" key="6">
    <source>
        <dbReference type="ARBA" id="ARBA00012839"/>
    </source>
</evidence>
<evidence type="ECO:0000256" key="5">
    <source>
        <dbReference type="ARBA" id="ARBA00007222"/>
    </source>
</evidence>
<dbReference type="Gene3D" id="2.80.10.50">
    <property type="match status" value="1"/>
</dbReference>
<comment type="subcellular location">
    <subcellularLocation>
        <location evidence="2">Cell membrane</location>
        <topology evidence="2">Multi-pass membrane protein</topology>
    </subcellularLocation>
    <subcellularLocation>
        <location evidence="1">Endoplasmic reticulum membrane</location>
        <topology evidence="1">Multi-pass membrane protein</topology>
    </subcellularLocation>
</comment>
<dbReference type="InterPro" id="IPR021910">
    <property type="entry name" value="NGX6/PGAP6/MYMK"/>
</dbReference>
<gene>
    <name evidence="25" type="ORF">RN001_000643</name>
</gene>
<comment type="similarity">
    <text evidence="5">Belongs to the glycosyltransferase 39 family.</text>
</comment>
<dbReference type="EC" id="2.4.1.109" evidence="6"/>
<evidence type="ECO:0000256" key="3">
    <source>
        <dbReference type="ARBA" id="ARBA00004922"/>
    </source>
</evidence>
<dbReference type="Pfam" id="PF12036">
    <property type="entry name" value="DUF3522"/>
    <property type="match status" value="1"/>
</dbReference>
<evidence type="ECO:0000256" key="14">
    <source>
        <dbReference type="ARBA" id="ARBA00023136"/>
    </source>
</evidence>
<feature type="domain" description="MIR" evidence="24">
    <location>
        <begin position="285"/>
        <end position="341"/>
    </location>
</feature>
<comment type="similarity">
    <text evidence="4">Belongs to the TMEM8 family.</text>
</comment>
<protein>
    <recommendedName>
        <fullName evidence="15">Protein O-mannosyl-transferase 2</fullName>
        <ecNumber evidence="6">2.4.1.109</ecNumber>
    </recommendedName>
    <alternativeName>
        <fullName evidence="20">Protein twisted</fullName>
    </alternativeName>
</protein>
<dbReference type="InterPro" id="IPR000742">
    <property type="entry name" value="EGF"/>
</dbReference>
<dbReference type="PROSITE" id="PS00022">
    <property type="entry name" value="EGF_1"/>
    <property type="match status" value="1"/>
</dbReference>
<keyword evidence="13 22" id="KW-1133">Transmembrane helix</keyword>
<dbReference type="Pfam" id="PF02815">
    <property type="entry name" value="MIR"/>
    <property type="match status" value="1"/>
</dbReference>
<feature type="transmembrane region" description="Helical" evidence="22">
    <location>
        <begin position="1313"/>
        <end position="1332"/>
    </location>
</feature>
<dbReference type="SUPFAM" id="SSF82109">
    <property type="entry name" value="MIR domain"/>
    <property type="match status" value="1"/>
</dbReference>
<dbReference type="GO" id="GO:0005886">
    <property type="term" value="C:plasma membrane"/>
    <property type="evidence" value="ECO:0007669"/>
    <property type="project" value="UniProtKB-SubCell"/>
</dbReference>
<keyword evidence="10 22" id="KW-0812">Transmembrane</keyword>
<keyword evidence="11" id="KW-0677">Repeat</keyword>
<evidence type="ECO:0000256" key="1">
    <source>
        <dbReference type="ARBA" id="ARBA00004477"/>
    </source>
</evidence>
<evidence type="ECO:0000256" key="20">
    <source>
        <dbReference type="ARBA" id="ARBA00081085"/>
    </source>
</evidence>
<keyword evidence="21" id="KW-0245">EGF-like domain</keyword>
<evidence type="ECO:0000256" key="18">
    <source>
        <dbReference type="ARBA" id="ARBA00059310"/>
    </source>
</evidence>
<dbReference type="Proteomes" id="UP001353858">
    <property type="component" value="Unassembled WGS sequence"/>
</dbReference>
<dbReference type="GO" id="GO:0005789">
    <property type="term" value="C:endoplasmic reticulum membrane"/>
    <property type="evidence" value="ECO:0007669"/>
    <property type="project" value="UniProtKB-SubCell"/>
</dbReference>
<keyword evidence="12" id="KW-0256">Endoplasmic reticulum</keyword>
<dbReference type="SMART" id="SM00472">
    <property type="entry name" value="MIR"/>
    <property type="match status" value="3"/>
</dbReference>
<evidence type="ECO:0000313" key="26">
    <source>
        <dbReference type="Proteomes" id="UP001353858"/>
    </source>
</evidence>
<comment type="pathway">
    <text evidence="3">Protein modification; protein glycosylation.</text>
</comment>
<feature type="domain" description="EGF-like" evidence="23">
    <location>
        <begin position="1236"/>
        <end position="1276"/>
    </location>
</feature>
<feature type="domain" description="MIR" evidence="24">
    <location>
        <begin position="349"/>
        <end position="405"/>
    </location>
</feature>
<reference evidence="26" key="1">
    <citation type="submission" date="2023-01" db="EMBL/GenBank/DDBJ databases">
        <title>Key to firefly adult light organ development and bioluminescence: homeobox transcription factors regulate luciferase expression and transportation to peroxisome.</title>
        <authorList>
            <person name="Fu X."/>
        </authorList>
    </citation>
    <scope>NUCLEOTIDE SEQUENCE [LARGE SCALE GENOMIC DNA]</scope>
</reference>
<feature type="transmembrane region" description="Helical" evidence="22">
    <location>
        <begin position="1461"/>
        <end position="1480"/>
    </location>
</feature>
<evidence type="ECO:0000256" key="15">
    <source>
        <dbReference type="ARBA" id="ARBA00039583"/>
    </source>
</evidence>
<feature type="transmembrane region" description="Helical" evidence="22">
    <location>
        <begin position="117"/>
        <end position="137"/>
    </location>
</feature>
<evidence type="ECO:0000256" key="17">
    <source>
        <dbReference type="ARBA" id="ARBA00045102"/>
    </source>
</evidence>
<keyword evidence="9" id="KW-0808">Transferase</keyword>
<dbReference type="GO" id="GO:0004169">
    <property type="term" value="F:dolichyl-phosphate-mannose-protein mannosyltransferase activity"/>
    <property type="evidence" value="ECO:0007669"/>
    <property type="project" value="UniProtKB-EC"/>
</dbReference>
<feature type="domain" description="MIR" evidence="24">
    <location>
        <begin position="410"/>
        <end position="466"/>
    </location>
</feature>
<dbReference type="PROSITE" id="PS50026">
    <property type="entry name" value="EGF_3"/>
    <property type="match status" value="1"/>
</dbReference>
<evidence type="ECO:0000256" key="13">
    <source>
        <dbReference type="ARBA" id="ARBA00022989"/>
    </source>
</evidence>
<evidence type="ECO:0000256" key="22">
    <source>
        <dbReference type="SAM" id="Phobius"/>
    </source>
</evidence>
<dbReference type="EMBL" id="JARPUR010000001">
    <property type="protein sequence ID" value="KAK4884372.1"/>
    <property type="molecule type" value="Genomic_DNA"/>
</dbReference>
<keyword evidence="8" id="KW-0328">Glycosyltransferase</keyword>
<dbReference type="InterPro" id="IPR032421">
    <property type="entry name" value="PMT_4TMC"/>
</dbReference>
<evidence type="ECO:0000259" key="23">
    <source>
        <dbReference type="PROSITE" id="PS50026"/>
    </source>
</evidence>
<feature type="transmembrane region" description="Helical" evidence="22">
    <location>
        <begin position="230"/>
        <end position="251"/>
    </location>
</feature>
<comment type="catalytic activity">
    <reaction evidence="16">
        <text>a di-trans,poly-cis-dolichyl beta-D-mannosyl phosphate + L-threonyl-[protein] = 3-O-(alpha-D-mannosyl)-L-threonyl-[protein] + a di-trans,poly-cis-dolichyl phosphate + H(+)</text>
        <dbReference type="Rhea" id="RHEA:53396"/>
        <dbReference type="Rhea" id="RHEA-COMP:11060"/>
        <dbReference type="Rhea" id="RHEA-COMP:13547"/>
        <dbReference type="Rhea" id="RHEA-COMP:19498"/>
        <dbReference type="Rhea" id="RHEA-COMP:19501"/>
        <dbReference type="ChEBI" id="CHEBI:15378"/>
        <dbReference type="ChEBI" id="CHEBI:30013"/>
        <dbReference type="ChEBI" id="CHEBI:57683"/>
        <dbReference type="ChEBI" id="CHEBI:58211"/>
        <dbReference type="ChEBI" id="CHEBI:137323"/>
        <dbReference type="EC" id="2.4.1.109"/>
    </reaction>
</comment>
<name>A0AAN7SJ83_9COLE</name>
<evidence type="ECO:0000256" key="4">
    <source>
        <dbReference type="ARBA" id="ARBA00005542"/>
    </source>
</evidence>
<dbReference type="PANTHER" id="PTHR10050">
    <property type="entry name" value="DOLICHYL-PHOSPHATE-MANNOSE--PROTEIN MANNOSYLTRANSFERASE"/>
    <property type="match status" value="1"/>
</dbReference>
<feature type="transmembrane region" description="Helical" evidence="22">
    <location>
        <begin position="603"/>
        <end position="625"/>
    </location>
</feature>
<dbReference type="InterPro" id="IPR016093">
    <property type="entry name" value="MIR_motif"/>
</dbReference>
<evidence type="ECO:0000313" key="25">
    <source>
        <dbReference type="EMBL" id="KAK4884372.1"/>
    </source>
</evidence>
<dbReference type="PROSITE" id="PS50919">
    <property type="entry name" value="MIR"/>
    <property type="match status" value="3"/>
</dbReference>
<dbReference type="InterPro" id="IPR027005">
    <property type="entry name" value="PMT-like"/>
</dbReference>
<feature type="transmembrane region" description="Helical" evidence="22">
    <location>
        <begin position="1352"/>
        <end position="1372"/>
    </location>
</feature>
<dbReference type="InterPro" id="IPR003342">
    <property type="entry name" value="ArnT-like_N"/>
</dbReference>
<evidence type="ECO:0000256" key="2">
    <source>
        <dbReference type="ARBA" id="ARBA00004651"/>
    </source>
</evidence>